<organism evidence="2">
    <name type="scientific">Ixodes ricinus</name>
    <name type="common">Common tick</name>
    <name type="synonym">Acarus ricinus</name>
    <dbReference type="NCBI Taxonomy" id="34613"/>
    <lineage>
        <taxon>Eukaryota</taxon>
        <taxon>Metazoa</taxon>
        <taxon>Ecdysozoa</taxon>
        <taxon>Arthropoda</taxon>
        <taxon>Chelicerata</taxon>
        <taxon>Arachnida</taxon>
        <taxon>Acari</taxon>
        <taxon>Parasitiformes</taxon>
        <taxon>Ixodida</taxon>
        <taxon>Ixodoidea</taxon>
        <taxon>Ixodidae</taxon>
        <taxon>Ixodinae</taxon>
        <taxon>Ixodes</taxon>
    </lineage>
</organism>
<feature type="chain" id="PRO_5005517216" evidence="1">
    <location>
        <begin position="26"/>
        <end position="119"/>
    </location>
</feature>
<accession>A0A0K8RBP4</accession>
<evidence type="ECO:0000313" key="2">
    <source>
        <dbReference type="EMBL" id="JAA68506.1"/>
    </source>
</evidence>
<keyword evidence="1" id="KW-0732">Signal</keyword>
<proteinExistence type="evidence at transcript level"/>
<protein>
    <submittedName>
        <fullName evidence="2">Putative ixodes 10 kDa peptide protein</fullName>
    </submittedName>
</protein>
<evidence type="ECO:0000256" key="1">
    <source>
        <dbReference type="SAM" id="SignalP"/>
    </source>
</evidence>
<dbReference type="AlphaFoldDB" id="A0A0K8RBP4"/>
<dbReference type="EMBL" id="GADI01005302">
    <property type="protein sequence ID" value="JAA68506.1"/>
    <property type="molecule type" value="mRNA"/>
</dbReference>
<name>A0A0K8RBP4_IXORI</name>
<sequence length="119" mass="13608">MCRNISNMLFVLFAVAVILPAPLEAAAGIPDCRRDLYPFADIYCQLFGHDSFYVWHEETCELECVDGTKAKRVRLPESVCPLGKSMDPCEPGSKNALRKFIEEMKKMNDSLKKRWYNNA</sequence>
<reference evidence="2" key="1">
    <citation type="submission" date="2012-12" db="EMBL/GenBank/DDBJ databases">
        <title>Identification and characterization of a phenylalanine ammonia-lyase gene family in Isatis indigotica Fort.</title>
        <authorList>
            <person name="Liu Q."/>
            <person name="Chen J."/>
            <person name="Zhou X."/>
            <person name="Di P."/>
            <person name="Xiao Y."/>
            <person name="Xuan H."/>
            <person name="Zhang L."/>
            <person name="Chen W."/>
        </authorList>
    </citation>
    <scope>NUCLEOTIDE SEQUENCE</scope>
    <source>
        <tissue evidence="2">Salivary gland</tissue>
    </source>
</reference>
<feature type="signal peptide" evidence="1">
    <location>
        <begin position="1"/>
        <end position="25"/>
    </location>
</feature>